<dbReference type="Pfam" id="PF07987">
    <property type="entry name" value="DUF1775"/>
    <property type="match status" value="1"/>
</dbReference>
<dbReference type="Gene3D" id="2.60.40.2230">
    <property type="entry name" value="Uncharacterised protein YcnI-like PF07987, DUF1775"/>
    <property type="match status" value="1"/>
</dbReference>
<evidence type="ECO:0000313" key="3">
    <source>
        <dbReference type="EMBL" id="ABL73069.1"/>
    </source>
</evidence>
<dbReference type="InterPro" id="IPR038507">
    <property type="entry name" value="YcnI-like_sf"/>
</dbReference>
<feature type="chain" id="PRO_5002632702" evidence="1">
    <location>
        <begin position="22"/>
        <end position="146"/>
    </location>
</feature>
<proteinExistence type="predicted"/>
<protein>
    <submittedName>
        <fullName evidence="3">Nuclear export factor GLE1</fullName>
    </submittedName>
</protein>
<dbReference type="KEGG" id="pde:Pden_5009"/>
<keyword evidence="3" id="KW-0614">Plasmid</keyword>
<organism evidence="3 4">
    <name type="scientific">Paracoccus denitrificans (strain Pd 1222)</name>
    <dbReference type="NCBI Taxonomy" id="318586"/>
    <lineage>
        <taxon>Bacteria</taxon>
        <taxon>Pseudomonadati</taxon>
        <taxon>Pseudomonadota</taxon>
        <taxon>Alphaproteobacteria</taxon>
        <taxon>Rhodobacterales</taxon>
        <taxon>Paracoccaceae</taxon>
        <taxon>Paracoccus</taxon>
    </lineage>
</organism>
<evidence type="ECO:0000313" key="4">
    <source>
        <dbReference type="Proteomes" id="UP000000361"/>
    </source>
</evidence>
<gene>
    <name evidence="3" type="ordered locus">Pden_5009</name>
</gene>
<evidence type="ECO:0000256" key="1">
    <source>
        <dbReference type="SAM" id="SignalP"/>
    </source>
</evidence>
<dbReference type="eggNOG" id="COG4549">
    <property type="taxonomic scope" value="Bacteria"/>
</dbReference>
<geneLocation type="plasmid" evidence="4">
    <name>pPD1222</name>
</geneLocation>
<feature type="signal peptide" evidence="1">
    <location>
        <begin position="1"/>
        <end position="21"/>
    </location>
</feature>
<feature type="domain" description="YncI copper-binding" evidence="2">
    <location>
        <begin position="22"/>
        <end position="76"/>
    </location>
</feature>
<reference evidence="4" key="1">
    <citation type="submission" date="2006-12" db="EMBL/GenBank/DDBJ databases">
        <title>Complete sequence of plasmid 1 of Paracoccus denitrificans PD1222.</title>
        <authorList>
            <person name="Copeland A."/>
            <person name="Lucas S."/>
            <person name="Lapidus A."/>
            <person name="Barry K."/>
            <person name="Detter J.C."/>
            <person name="Glavina del Rio T."/>
            <person name="Hammon N."/>
            <person name="Israni S."/>
            <person name="Dalin E."/>
            <person name="Tice H."/>
            <person name="Pitluck S."/>
            <person name="Munk A.C."/>
            <person name="Brettin T."/>
            <person name="Bruce D."/>
            <person name="Han C."/>
            <person name="Tapia R."/>
            <person name="Gilna P."/>
            <person name="Schmutz J."/>
            <person name="Larimer F."/>
            <person name="Land M."/>
            <person name="Hauser L."/>
            <person name="Kyrpides N."/>
            <person name="Lykidis A."/>
            <person name="Spiro S."/>
            <person name="Richardson D.J."/>
            <person name="Moir J.W.B."/>
            <person name="Ferguson S.J."/>
            <person name="van Spanning R.J.M."/>
            <person name="Richardson P."/>
        </authorList>
    </citation>
    <scope>NUCLEOTIDE SEQUENCE [LARGE SCALE GENOMIC DNA]</scope>
    <source>
        <strain evidence="4">Pd 1222</strain>
        <plasmid evidence="4">pPD1222</plasmid>
    </source>
</reference>
<dbReference type="Proteomes" id="UP000000361">
    <property type="component" value="Chromosome 1"/>
</dbReference>
<dbReference type="AlphaFoldDB" id="A1BC25"/>
<accession>A1BC25</accession>
<keyword evidence="1" id="KW-0732">Signal</keyword>
<dbReference type="HOGENOM" id="CLU_087540_1_1_5"/>
<sequence length="146" mass="15040">MMKIAITALLLAAPLSLPAMAHVHLAPEQARQGKTVELALIVGHGCAGASTTGLRVAVPAGLADVVAVEKPGWQVSAGPEEIGWQGGPLPDGRKEGFGLRATVTADAPETIALPVIQTCGDSQLRWIEPDAKADHPAPVLRVLPAQ</sequence>
<dbReference type="EnsemblBacteria" id="ABL73069">
    <property type="protein sequence ID" value="ABL73069"/>
    <property type="gene ID" value="Pden_5009"/>
</dbReference>
<dbReference type="InterPro" id="IPR012533">
    <property type="entry name" value="YcnI-copper_dom"/>
</dbReference>
<keyword evidence="4" id="KW-1185">Reference proteome</keyword>
<name>A1BC25_PARDP</name>
<dbReference type="EMBL" id="CP000491">
    <property type="protein sequence ID" value="ABL73069.1"/>
    <property type="molecule type" value="Genomic_DNA"/>
</dbReference>
<dbReference type="CDD" id="cd08545">
    <property type="entry name" value="YcnI_like"/>
    <property type="match status" value="1"/>
</dbReference>
<evidence type="ECO:0000259" key="2">
    <source>
        <dbReference type="Pfam" id="PF07987"/>
    </source>
</evidence>